<dbReference type="AlphaFoldDB" id="A0A4V2F618"/>
<reference evidence="6 7" key="1">
    <citation type="submission" date="2019-02" db="EMBL/GenBank/DDBJ databases">
        <title>Genomic Encyclopedia of Archaeal and Bacterial Type Strains, Phase II (KMG-II): from individual species to whole genera.</title>
        <authorList>
            <person name="Goeker M."/>
        </authorList>
    </citation>
    <scope>NUCLEOTIDE SEQUENCE [LARGE SCALE GENOMIC DNA]</scope>
    <source>
        <strain evidence="6 7">DSM 21411</strain>
    </source>
</reference>
<evidence type="ECO:0000256" key="1">
    <source>
        <dbReference type="ARBA" id="ARBA00006739"/>
    </source>
</evidence>
<evidence type="ECO:0000313" key="6">
    <source>
        <dbReference type="EMBL" id="RZS94769.1"/>
    </source>
</evidence>
<name>A0A4V2F618_9BACT</name>
<sequence length="378" mass="43574">MLTNIVSVIFLIAVGVQIFYILIIFGRMSFFYKKKIKDPLSNPEGVTVIVAAHNEKENLKKLIPAVCEQDYPNFDVMVINDRSWDGTRGLLEEMMSQYPKLRTVTVEYTPDHVTAKKYALTLGIKVAKNDVLLLTDADCIPKSNKWIELMTAPVRNEGKTFSLGFSQYNYGKGLLNQWIQFETLWTGLQFLAFAIWKSPFMGVGRNLCYRRSFFMEKKAFKGLWQINGGDDDLFVNQYANGKNTAVVISPESITLSTPKTSWKSYFIQKKRHFHAGKYYQAGDKLKIGIYSFTHLVFWVTGIYLLILLGLEQNWEHFSVFLGIIIVRSILLTSVFTSARKKLEGKTKVFWTGFFDLMYLGYFWILGALGYQSKKVRWK</sequence>
<dbReference type="Gene3D" id="3.90.550.10">
    <property type="entry name" value="Spore Coat Polysaccharide Biosynthesis Protein SpsA, Chain A"/>
    <property type="match status" value="1"/>
</dbReference>
<dbReference type="Pfam" id="PF00535">
    <property type="entry name" value="Glycos_transf_2"/>
    <property type="match status" value="1"/>
</dbReference>
<keyword evidence="4" id="KW-0812">Transmembrane</keyword>
<feature type="transmembrane region" description="Helical" evidence="4">
    <location>
        <begin position="316"/>
        <end position="336"/>
    </location>
</feature>
<dbReference type="PANTHER" id="PTHR43630">
    <property type="entry name" value="POLY-BETA-1,6-N-ACETYL-D-GLUCOSAMINE SYNTHASE"/>
    <property type="match status" value="1"/>
</dbReference>
<feature type="transmembrane region" description="Helical" evidence="4">
    <location>
        <begin position="348"/>
        <end position="370"/>
    </location>
</feature>
<feature type="transmembrane region" description="Helical" evidence="4">
    <location>
        <begin position="6"/>
        <end position="25"/>
    </location>
</feature>
<evidence type="ECO:0000313" key="7">
    <source>
        <dbReference type="Proteomes" id="UP000292209"/>
    </source>
</evidence>
<comment type="caution">
    <text evidence="6">The sequence shown here is derived from an EMBL/GenBank/DDBJ whole genome shotgun (WGS) entry which is preliminary data.</text>
</comment>
<keyword evidence="3 6" id="KW-0808">Transferase</keyword>
<protein>
    <submittedName>
        <fullName evidence="6">Cellulose synthase/poly-beta-1,6-N-acetylglucosamine synthase-like glycosyltransferase</fullName>
    </submittedName>
</protein>
<evidence type="ECO:0000256" key="4">
    <source>
        <dbReference type="SAM" id="Phobius"/>
    </source>
</evidence>
<dbReference type="EMBL" id="SGXG01000001">
    <property type="protein sequence ID" value="RZS94769.1"/>
    <property type="molecule type" value="Genomic_DNA"/>
</dbReference>
<keyword evidence="4" id="KW-1133">Transmembrane helix</keyword>
<dbReference type="Proteomes" id="UP000292209">
    <property type="component" value="Unassembled WGS sequence"/>
</dbReference>
<feature type="transmembrane region" description="Helical" evidence="4">
    <location>
        <begin position="287"/>
        <end position="310"/>
    </location>
</feature>
<evidence type="ECO:0000259" key="5">
    <source>
        <dbReference type="Pfam" id="PF00535"/>
    </source>
</evidence>
<comment type="similarity">
    <text evidence="1">Belongs to the glycosyltransferase 2 family.</text>
</comment>
<keyword evidence="7" id="KW-1185">Reference proteome</keyword>
<dbReference type="OrthoDB" id="9800276at2"/>
<gene>
    <name evidence="6" type="ORF">BC751_0278</name>
</gene>
<dbReference type="InterPro" id="IPR029044">
    <property type="entry name" value="Nucleotide-diphossugar_trans"/>
</dbReference>
<dbReference type="RefSeq" id="WP_130273975.1">
    <property type="nucleotide sequence ID" value="NZ_SGXG01000001.1"/>
</dbReference>
<evidence type="ECO:0000256" key="3">
    <source>
        <dbReference type="ARBA" id="ARBA00022679"/>
    </source>
</evidence>
<organism evidence="6 7">
    <name type="scientific">Cecembia calidifontis</name>
    <dbReference type="NCBI Taxonomy" id="1187080"/>
    <lineage>
        <taxon>Bacteria</taxon>
        <taxon>Pseudomonadati</taxon>
        <taxon>Bacteroidota</taxon>
        <taxon>Cytophagia</taxon>
        <taxon>Cytophagales</taxon>
        <taxon>Cyclobacteriaceae</taxon>
        <taxon>Cecembia</taxon>
    </lineage>
</organism>
<keyword evidence="2" id="KW-0328">Glycosyltransferase</keyword>
<dbReference type="GO" id="GO:0016757">
    <property type="term" value="F:glycosyltransferase activity"/>
    <property type="evidence" value="ECO:0007669"/>
    <property type="project" value="UniProtKB-KW"/>
</dbReference>
<dbReference type="PANTHER" id="PTHR43630:SF1">
    <property type="entry name" value="POLY-BETA-1,6-N-ACETYL-D-GLUCOSAMINE SYNTHASE"/>
    <property type="match status" value="1"/>
</dbReference>
<accession>A0A4V2F618</accession>
<evidence type="ECO:0000256" key="2">
    <source>
        <dbReference type="ARBA" id="ARBA00022676"/>
    </source>
</evidence>
<feature type="domain" description="Glycosyltransferase 2-like" evidence="5">
    <location>
        <begin position="47"/>
        <end position="213"/>
    </location>
</feature>
<keyword evidence="4" id="KW-0472">Membrane</keyword>
<proteinExistence type="inferred from homology"/>
<dbReference type="InterPro" id="IPR001173">
    <property type="entry name" value="Glyco_trans_2-like"/>
</dbReference>
<dbReference type="SUPFAM" id="SSF53448">
    <property type="entry name" value="Nucleotide-diphospho-sugar transferases"/>
    <property type="match status" value="1"/>
</dbReference>